<keyword evidence="2" id="KW-1185">Reference proteome</keyword>
<dbReference type="EMBL" id="CP058649">
    <property type="protein sequence ID" value="QUI24333.1"/>
    <property type="molecule type" value="Genomic_DNA"/>
</dbReference>
<proteinExistence type="predicted"/>
<evidence type="ECO:0000313" key="2">
    <source>
        <dbReference type="Proteomes" id="UP000683246"/>
    </source>
</evidence>
<gene>
    <name evidence="1" type="ORF">HZI73_19425</name>
</gene>
<dbReference type="RefSeq" id="WP_212695028.1">
    <property type="nucleotide sequence ID" value="NZ_CP058649.1"/>
</dbReference>
<reference evidence="1" key="1">
    <citation type="submission" date="2020-07" db="EMBL/GenBank/DDBJ databases">
        <title>Vallitalea pronyensis genome.</title>
        <authorList>
            <person name="Postec A."/>
        </authorList>
    </citation>
    <scope>NUCLEOTIDE SEQUENCE</scope>
    <source>
        <strain evidence="1">FatNI3</strain>
    </source>
</reference>
<sequence>MNLIDNLLINFNTITSGLEDLLINENYIFVSDKKGNVLCTVYNDDKGRSLLEEYLDKQHMTKEDVSVSVMDTLDNDELEGIFKSHQL</sequence>
<protein>
    <submittedName>
        <fullName evidence="1">Uncharacterized protein</fullName>
    </submittedName>
</protein>
<organism evidence="1 2">
    <name type="scientific">Vallitalea pronyensis</name>
    <dbReference type="NCBI Taxonomy" id="1348613"/>
    <lineage>
        <taxon>Bacteria</taxon>
        <taxon>Bacillati</taxon>
        <taxon>Bacillota</taxon>
        <taxon>Clostridia</taxon>
        <taxon>Lachnospirales</taxon>
        <taxon>Vallitaleaceae</taxon>
        <taxon>Vallitalea</taxon>
    </lineage>
</organism>
<dbReference type="KEGG" id="vpy:HZI73_19425"/>
<name>A0A8J8MN72_9FIRM</name>
<dbReference type="AlphaFoldDB" id="A0A8J8MN72"/>
<dbReference type="Proteomes" id="UP000683246">
    <property type="component" value="Chromosome"/>
</dbReference>
<evidence type="ECO:0000313" key="1">
    <source>
        <dbReference type="EMBL" id="QUI24333.1"/>
    </source>
</evidence>
<accession>A0A8J8MN72</accession>